<dbReference type="OrthoDB" id="301470at2759"/>
<evidence type="ECO:0000313" key="3">
    <source>
        <dbReference type="EMBL" id="CAI3974168.1"/>
    </source>
</evidence>
<dbReference type="PANTHER" id="PTHR22765:SF434">
    <property type="entry name" value="GB|AAD18119.1-RELATED"/>
    <property type="match status" value="1"/>
</dbReference>
<accession>A0A9P1BKL9</accession>
<dbReference type="Gene3D" id="3.30.40.10">
    <property type="entry name" value="Zinc/RING finger domain, C3HC4 (zinc finger)"/>
    <property type="match status" value="1"/>
</dbReference>
<dbReference type="InterPro" id="IPR051826">
    <property type="entry name" value="E3_ubiquitin-ligase_domain"/>
</dbReference>
<dbReference type="EMBL" id="CAMXCT010000119">
    <property type="protein sequence ID" value="CAI3974168.1"/>
    <property type="molecule type" value="Genomic_DNA"/>
</dbReference>
<reference evidence="3" key="1">
    <citation type="submission" date="2022-10" db="EMBL/GenBank/DDBJ databases">
        <authorList>
            <person name="Chen Y."/>
            <person name="Dougan E. K."/>
            <person name="Chan C."/>
            <person name="Rhodes N."/>
            <person name="Thang M."/>
        </authorList>
    </citation>
    <scope>NUCLEOTIDE SEQUENCE</scope>
</reference>
<dbReference type="PROSITE" id="PS50089">
    <property type="entry name" value="ZF_RING_2"/>
    <property type="match status" value="1"/>
</dbReference>
<dbReference type="GO" id="GO:0061630">
    <property type="term" value="F:ubiquitin protein ligase activity"/>
    <property type="evidence" value="ECO:0007669"/>
    <property type="project" value="TreeGrafter"/>
</dbReference>
<name>A0A9P1BKL9_9DINO</name>
<dbReference type="InterPro" id="IPR013083">
    <property type="entry name" value="Znf_RING/FYVE/PHD"/>
</dbReference>
<feature type="domain" description="RING-type" evidence="2">
    <location>
        <begin position="144"/>
        <end position="185"/>
    </location>
</feature>
<evidence type="ECO:0000259" key="2">
    <source>
        <dbReference type="PROSITE" id="PS50089"/>
    </source>
</evidence>
<proteinExistence type="predicted"/>
<dbReference type="EMBL" id="CAMXCT020000119">
    <property type="protein sequence ID" value="CAL1127543.1"/>
    <property type="molecule type" value="Genomic_DNA"/>
</dbReference>
<dbReference type="GO" id="GO:0008270">
    <property type="term" value="F:zinc ion binding"/>
    <property type="evidence" value="ECO:0007669"/>
    <property type="project" value="UniProtKB-KW"/>
</dbReference>
<gene>
    <name evidence="3" type="ORF">C1SCF055_LOCUS2592</name>
</gene>
<dbReference type="SUPFAM" id="SSF57850">
    <property type="entry name" value="RING/U-box"/>
    <property type="match status" value="1"/>
</dbReference>
<evidence type="ECO:0000313" key="4">
    <source>
        <dbReference type="EMBL" id="CAL4761480.1"/>
    </source>
</evidence>
<organism evidence="3">
    <name type="scientific">Cladocopium goreaui</name>
    <dbReference type="NCBI Taxonomy" id="2562237"/>
    <lineage>
        <taxon>Eukaryota</taxon>
        <taxon>Sar</taxon>
        <taxon>Alveolata</taxon>
        <taxon>Dinophyceae</taxon>
        <taxon>Suessiales</taxon>
        <taxon>Symbiodiniaceae</taxon>
        <taxon>Cladocopium</taxon>
    </lineage>
</organism>
<reference evidence="4 5" key="2">
    <citation type="submission" date="2024-05" db="EMBL/GenBank/DDBJ databases">
        <authorList>
            <person name="Chen Y."/>
            <person name="Shah S."/>
            <person name="Dougan E. K."/>
            <person name="Thang M."/>
            <person name="Chan C."/>
        </authorList>
    </citation>
    <scope>NUCLEOTIDE SEQUENCE [LARGE SCALE GENOMIC DNA]</scope>
</reference>
<dbReference type="Pfam" id="PF13639">
    <property type="entry name" value="zf-RING_2"/>
    <property type="match status" value="1"/>
</dbReference>
<dbReference type="EMBL" id="CAMXCT030000119">
    <property type="protein sequence ID" value="CAL4761480.1"/>
    <property type="molecule type" value="Genomic_DNA"/>
</dbReference>
<keyword evidence="1" id="KW-0862">Zinc</keyword>
<keyword evidence="1" id="KW-0479">Metal-binding</keyword>
<protein>
    <submittedName>
        <fullName evidence="4">E3 ubiquitin-protein ligase ARK2C (Arkadia-lik e protein 2C) (Ark2C) (RING finger protein 165)</fullName>
    </submittedName>
</protein>
<dbReference type="Proteomes" id="UP001152797">
    <property type="component" value="Unassembled WGS sequence"/>
</dbReference>
<comment type="caution">
    <text evidence="3">The sequence shown here is derived from an EMBL/GenBank/DDBJ whole genome shotgun (WGS) entry which is preliminary data.</text>
</comment>
<evidence type="ECO:0000313" key="5">
    <source>
        <dbReference type="Proteomes" id="UP001152797"/>
    </source>
</evidence>
<keyword evidence="5" id="KW-1185">Reference proteome</keyword>
<dbReference type="PANTHER" id="PTHR22765">
    <property type="entry name" value="RING FINGER AND PROTEASE ASSOCIATED DOMAIN-CONTAINING"/>
    <property type="match status" value="1"/>
</dbReference>
<dbReference type="InterPro" id="IPR001841">
    <property type="entry name" value="Znf_RING"/>
</dbReference>
<dbReference type="AlphaFoldDB" id="A0A9P1BKL9"/>
<dbReference type="SMART" id="SM00184">
    <property type="entry name" value="RING"/>
    <property type="match status" value="1"/>
</dbReference>
<evidence type="ECO:0000256" key="1">
    <source>
        <dbReference type="PROSITE-ProRule" id="PRU00175"/>
    </source>
</evidence>
<dbReference type="GO" id="GO:0006511">
    <property type="term" value="P:ubiquitin-dependent protein catabolic process"/>
    <property type="evidence" value="ECO:0007669"/>
    <property type="project" value="TreeGrafter"/>
</dbReference>
<sequence length="209" mass="23746">MSCLCFLNQRLQQCGGFWVHVKRESSDEPWGLQTLHSDQADGLVIKRVLDTGAIAKWNWTNPEDQVACHHAIVSVNGRTNIQEKMDELRYAKTLKMEVSLRLSREETMLARRHYQFKDKFRERLVKVDAALKDMGEASDSPDGCPVCLDDLGQEVLRLPCGHRFHRSCISKWLAGPVSPTCPSCKQQLTIPGLDNDRHVDTSQVQVTNM</sequence>
<keyword evidence="1" id="KW-0863">Zinc-finger</keyword>